<accession>A0ABD5VR93</accession>
<keyword evidence="2" id="KW-1185">Reference proteome</keyword>
<dbReference type="AlphaFoldDB" id="A0ABD5VR93"/>
<organism evidence="1 2">
    <name type="scientific">Halorubellus litoreus</name>
    <dbReference type="NCBI Taxonomy" id="755308"/>
    <lineage>
        <taxon>Archaea</taxon>
        <taxon>Methanobacteriati</taxon>
        <taxon>Methanobacteriota</taxon>
        <taxon>Stenosarchaea group</taxon>
        <taxon>Halobacteria</taxon>
        <taxon>Halobacteriales</taxon>
        <taxon>Halorubellaceae</taxon>
        <taxon>Halorubellus</taxon>
    </lineage>
</organism>
<evidence type="ECO:0000313" key="1">
    <source>
        <dbReference type="EMBL" id="MFC6955336.1"/>
    </source>
</evidence>
<dbReference type="RefSeq" id="WP_336352265.1">
    <property type="nucleotide sequence ID" value="NZ_JAZAQL010000006.1"/>
</dbReference>
<reference evidence="1 2" key="1">
    <citation type="journal article" date="2019" name="Int. J. Syst. Evol. Microbiol.">
        <title>The Global Catalogue of Microorganisms (GCM) 10K type strain sequencing project: providing services to taxonomists for standard genome sequencing and annotation.</title>
        <authorList>
            <consortium name="The Broad Institute Genomics Platform"/>
            <consortium name="The Broad Institute Genome Sequencing Center for Infectious Disease"/>
            <person name="Wu L."/>
            <person name="Ma J."/>
        </authorList>
    </citation>
    <scope>NUCLEOTIDE SEQUENCE [LARGE SCALE GENOMIC DNA]</scope>
    <source>
        <strain evidence="1 2">GX26</strain>
    </source>
</reference>
<evidence type="ECO:0000313" key="2">
    <source>
        <dbReference type="Proteomes" id="UP001596395"/>
    </source>
</evidence>
<dbReference type="EMBL" id="JBHSXN010000006">
    <property type="protein sequence ID" value="MFC6955336.1"/>
    <property type="molecule type" value="Genomic_DNA"/>
</dbReference>
<sequence length="75" mass="8339">MTLGETEADELAYELAQTEYDAVERDGLRAAWSTDGTVVTVSELDNGDEMEYDAEDLVRATSDREVSHARNEPEV</sequence>
<protein>
    <submittedName>
        <fullName evidence="1">Uncharacterized protein</fullName>
    </submittedName>
</protein>
<gene>
    <name evidence="1" type="ORF">ACFQGB_20940</name>
</gene>
<comment type="caution">
    <text evidence="1">The sequence shown here is derived from an EMBL/GenBank/DDBJ whole genome shotgun (WGS) entry which is preliminary data.</text>
</comment>
<name>A0ABD5VR93_9EURY</name>
<dbReference type="Proteomes" id="UP001596395">
    <property type="component" value="Unassembled WGS sequence"/>
</dbReference>
<proteinExistence type="predicted"/>